<comment type="caution">
    <text evidence="1">The sequence shown here is derived from an EMBL/GenBank/DDBJ whole genome shotgun (WGS) entry which is preliminary data.</text>
</comment>
<keyword evidence="2" id="KW-1185">Reference proteome</keyword>
<gene>
    <name evidence="1" type="ORF">O1611_g833</name>
</gene>
<proteinExistence type="predicted"/>
<organism evidence="1 2">
    <name type="scientific">Lasiodiplodia mahajangana</name>
    <dbReference type="NCBI Taxonomy" id="1108764"/>
    <lineage>
        <taxon>Eukaryota</taxon>
        <taxon>Fungi</taxon>
        <taxon>Dikarya</taxon>
        <taxon>Ascomycota</taxon>
        <taxon>Pezizomycotina</taxon>
        <taxon>Dothideomycetes</taxon>
        <taxon>Dothideomycetes incertae sedis</taxon>
        <taxon>Botryosphaeriales</taxon>
        <taxon>Botryosphaeriaceae</taxon>
        <taxon>Lasiodiplodia</taxon>
    </lineage>
</organism>
<evidence type="ECO:0000313" key="1">
    <source>
        <dbReference type="EMBL" id="KAJ8132791.1"/>
    </source>
</evidence>
<sequence length="1233" mass="137945">MVLYTKEKPFVCHCGAAFTRRDLLTRHERIAAHETPTGADGGQSRTSQDVATEPDVAVADAAASLSSMSATWAQQSQYINNQPPIGHPDEPNHAFNQPILDQAIFEQEQEQIVGFDRFGEFASFLDGVGLPIEWSPYFVDPDLGDATIDPPSRQSRAGSATPNAREPRPSTPFSSWLPSAPERSGLPQNAPDAEPRRASDVPSFRVSEEQRLQLTQQLGLFENVVPSDFKLPSRHSLTRYITSYFEGFHLHMPFIIILMGYATWEPKESQVREALILQGLLVQALRVIGLEEDAQSLQDPNEMSLHSTWSLWLSQESARRAKLIAFTFLHTHSVAYNIYPVLRSNELRLRLPCSTKEWKAASAVQWIAARREIAKEQLDFQQAMALLLRNSDGTAPLDPLPTPLGNYVLLHGLLQRIHIVRDLSLPIMDQTASLPSEEVCKLERALRSWTTGWQQAPESTLDPKNENGPIPFTSSSLLGLAYVRIYLNLGPYRLLETRDPARVASALSKSPPVKRSEGVISALLYAAHALSIPVRLGIDRVARSQAFFWSVRHSLSALECAILLSKWLHEVSFSSAASAPLSDSEDRILHWVRCIVEEAYAAVDFHGEPSEFQGDPLSLSIAVLRIWAHFSSIIVFVTPISFAMAYEYALVHLTYTIPLAGVLTVVLKPLLTRLDLYKTLVLILIAFFATLPWDSYLIRHGVWTYPPSVILGPRLFGIPIEELFFFIIQTYITTLLYILLNKPILHAQFLTNRRESSLQVRRLKGLGQILLSVAIIIGASLVRDGAEGTYLGLILIWAGPITLLTWTFSGYFLLQLPFVCIALPICLPTIYLWFVDERALGRGTWAIESGTKLGWRLWGSLELEEAVFFLATNTLIVFGLVAFDRGMAVLDTFPGTRPGVSRHISIGSVVKAIFTDPAGYDMKRVRGIREAVNILRKKSRSFYLASSVFPGCLRIDLVLLYSFCRVADDLVDESSSGPEALAWIQKLTEYLDLAYDAGGKQLHSATDIESYVEKNFPISVRSALELLPTKLLPSGPLYELLEGFKMDLAFTRAEFPIKTEADIRAYAHRVASTVGQLCLWLVFRHSSVKLTKEEESKLVQAAITMGHALQYVNIARDIQVDAEMSRVYLPSDWLSEEGLTPQDILANPRQPKAEVLRQKLLVLAFEEYEKSRPTMNLLPNEIRGPLVVAVESYMEIGRVLREKSGVPSKTKRGRATVPRTRRLWVAWKNLSAS</sequence>
<name>A0ACC2JZA0_9PEZI</name>
<accession>A0ACC2JZA0</accession>
<protein>
    <submittedName>
        <fullName evidence="1">Uncharacterized protein</fullName>
    </submittedName>
</protein>
<reference evidence="1" key="1">
    <citation type="submission" date="2022-12" db="EMBL/GenBank/DDBJ databases">
        <title>Genome Sequence of Lasiodiplodia mahajangana.</title>
        <authorList>
            <person name="Buettner E."/>
        </authorList>
    </citation>
    <scope>NUCLEOTIDE SEQUENCE</scope>
    <source>
        <strain evidence="1">VT137</strain>
    </source>
</reference>
<dbReference type="Proteomes" id="UP001153332">
    <property type="component" value="Unassembled WGS sequence"/>
</dbReference>
<evidence type="ECO:0000313" key="2">
    <source>
        <dbReference type="Proteomes" id="UP001153332"/>
    </source>
</evidence>
<dbReference type="EMBL" id="JAPUUL010000083">
    <property type="protein sequence ID" value="KAJ8132791.1"/>
    <property type="molecule type" value="Genomic_DNA"/>
</dbReference>